<organism evidence="14 15">
    <name type="scientific">Mya arenaria</name>
    <name type="common">Soft-shell clam</name>
    <dbReference type="NCBI Taxonomy" id="6604"/>
    <lineage>
        <taxon>Eukaryota</taxon>
        <taxon>Metazoa</taxon>
        <taxon>Spiralia</taxon>
        <taxon>Lophotrochozoa</taxon>
        <taxon>Mollusca</taxon>
        <taxon>Bivalvia</taxon>
        <taxon>Autobranchia</taxon>
        <taxon>Heteroconchia</taxon>
        <taxon>Euheterodonta</taxon>
        <taxon>Imparidentia</taxon>
        <taxon>Neoheterodontei</taxon>
        <taxon>Myida</taxon>
        <taxon>Myoidea</taxon>
        <taxon>Myidae</taxon>
        <taxon>Mya</taxon>
    </lineage>
</organism>
<evidence type="ECO:0000256" key="11">
    <source>
        <dbReference type="ARBA" id="ARBA00023136"/>
    </source>
</evidence>
<evidence type="ECO:0000256" key="7">
    <source>
        <dbReference type="ARBA" id="ARBA00022787"/>
    </source>
</evidence>
<dbReference type="InterPro" id="IPR031981">
    <property type="entry name" value="MIEAP_C"/>
</dbReference>
<keyword evidence="6" id="KW-0963">Cytoplasm</keyword>
<keyword evidence="8" id="KW-0175">Coiled coil</keyword>
<evidence type="ECO:0000256" key="3">
    <source>
        <dbReference type="ARBA" id="ARBA00004496"/>
    </source>
</evidence>
<evidence type="ECO:0000313" key="15">
    <source>
        <dbReference type="Proteomes" id="UP001164746"/>
    </source>
</evidence>
<gene>
    <name evidence="14" type="ORF">MAR_023843</name>
</gene>
<dbReference type="InterPro" id="IPR026169">
    <property type="entry name" value="MIEAP"/>
</dbReference>
<accession>A0ABY7DX09</accession>
<keyword evidence="10" id="KW-0496">Mitochondrion</keyword>
<dbReference type="EMBL" id="CP111014">
    <property type="protein sequence ID" value="WAQ99470.1"/>
    <property type="molecule type" value="Genomic_DNA"/>
</dbReference>
<dbReference type="PANTHER" id="PTHR21771:SF0">
    <property type="entry name" value="MITOCHONDRIA-EATING PROTEIN"/>
    <property type="match status" value="1"/>
</dbReference>
<dbReference type="Pfam" id="PF16026">
    <property type="entry name" value="MIEAP"/>
    <property type="match status" value="1"/>
</dbReference>
<evidence type="ECO:0000256" key="1">
    <source>
        <dbReference type="ARBA" id="ARBA00004294"/>
    </source>
</evidence>
<evidence type="ECO:0000256" key="4">
    <source>
        <dbReference type="ARBA" id="ARBA00008233"/>
    </source>
</evidence>
<evidence type="ECO:0000256" key="5">
    <source>
        <dbReference type="ARBA" id="ARBA00019863"/>
    </source>
</evidence>
<protein>
    <recommendedName>
        <fullName evidence="5">Mitochondria-eating protein</fullName>
    </recommendedName>
    <alternativeName>
        <fullName evidence="12">Spermatogenesis-associated protein 18</fullName>
    </alternativeName>
</protein>
<sequence>MGNYQSQRTAVGHSMYEVPLDSLLTYIDHELNLWRDLVDNVKREKKYDHEGRTLIENAYIHYYNHETKVFQFCEKKASLLVKQTETAADLLFDEFSRSALQETTKNMPAGKKALTMDPKQLAEMRGGLQREGSSMEDLQMQRKWKPKIKPDGKQTYIQTKIQPRTINVEDKLKQMRKGLAESLVPSVQKAYIKTYWDNECLRAIKPFIKRCIFIAWMMVVQTPPMCFDRELQEGATFDAARYRQYTSSGHIVHFLVWPALLLYRDGPVVCKGVAQGKKK</sequence>
<dbReference type="Proteomes" id="UP001164746">
    <property type="component" value="Chromosome 3"/>
</dbReference>
<comment type="similarity">
    <text evidence="4">Belongs to the MIEAP family.</text>
</comment>
<evidence type="ECO:0000259" key="13">
    <source>
        <dbReference type="Pfam" id="PF16026"/>
    </source>
</evidence>
<keyword evidence="7" id="KW-1000">Mitochondrion outer membrane</keyword>
<evidence type="ECO:0000256" key="10">
    <source>
        <dbReference type="ARBA" id="ARBA00023128"/>
    </source>
</evidence>
<evidence type="ECO:0000256" key="8">
    <source>
        <dbReference type="ARBA" id="ARBA00023054"/>
    </source>
</evidence>
<keyword evidence="11" id="KW-0472">Membrane</keyword>
<comment type="subcellular location">
    <subcellularLocation>
        <location evidence="3">Cytoplasm</location>
    </subcellularLocation>
    <subcellularLocation>
        <location evidence="2">Mitochondrion matrix</location>
    </subcellularLocation>
    <subcellularLocation>
        <location evidence="1">Mitochondrion outer membrane</location>
    </subcellularLocation>
</comment>
<keyword evidence="15" id="KW-1185">Reference proteome</keyword>
<reference evidence="14" key="1">
    <citation type="submission" date="2022-11" db="EMBL/GenBank/DDBJ databases">
        <title>Centuries of genome instability and evolution in soft-shell clam transmissible cancer (bioRxiv).</title>
        <authorList>
            <person name="Hart S.F.M."/>
            <person name="Yonemitsu M.A."/>
            <person name="Giersch R.M."/>
            <person name="Beal B.F."/>
            <person name="Arriagada G."/>
            <person name="Davis B.W."/>
            <person name="Ostrander E.A."/>
            <person name="Goff S.P."/>
            <person name="Metzger M.J."/>
        </authorList>
    </citation>
    <scope>NUCLEOTIDE SEQUENCE</scope>
    <source>
        <strain evidence="14">MELC-2E11</strain>
        <tissue evidence="14">Siphon/mantle</tissue>
    </source>
</reference>
<evidence type="ECO:0000256" key="9">
    <source>
        <dbReference type="ARBA" id="ARBA00023121"/>
    </source>
</evidence>
<proteinExistence type="inferred from homology"/>
<keyword evidence="9" id="KW-0446">Lipid-binding</keyword>
<dbReference type="PANTHER" id="PTHR21771">
    <property type="entry name" value="MITOCHONDRIA-EATING PROTEIN-RELATED"/>
    <property type="match status" value="1"/>
</dbReference>
<evidence type="ECO:0000256" key="6">
    <source>
        <dbReference type="ARBA" id="ARBA00022490"/>
    </source>
</evidence>
<evidence type="ECO:0000313" key="14">
    <source>
        <dbReference type="EMBL" id="WAQ99470.1"/>
    </source>
</evidence>
<name>A0ABY7DX09_MYAAR</name>
<feature type="domain" description="Mitochondria-eating protein C-terminal" evidence="13">
    <location>
        <begin position="197"/>
        <end position="274"/>
    </location>
</feature>
<evidence type="ECO:0000256" key="12">
    <source>
        <dbReference type="ARBA" id="ARBA00032687"/>
    </source>
</evidence>
<evidence type="ECO:0000256" key="2">
    <source>
        <dbReference type="ARBA" id="ARBA00004305"/>
    </source>
</evidence>